<dbReference type="InterPro" id="IPR001853">
    <property type="entry name" value="DSBA-like_thioredoxin_dom"/>
</dbReference>
<accession>A0A0X3VKA7</accession>
<dbReference type="GO" id="GO:0004364">
    <property type="term" value="F:glutathione transferase activity"/>
    <property type="evidence" value="ECO:0007669"/>
    <property type="project" value="TreeGrafter"/>
</dbReference>
<dbReference type="AlphaFoldDB" id="A0A0X3VKA7"/>
<name>A0A0X3VKA7_STRVO</name>
<evidence type="ECO:0000313" key="3">
    <source>
        <dbReference type="EMBL" id="KUL45078.1"/>
    </source>
</evidence>
<gene>
    <name evidence="3" type="ORF">ADL28_38545</name>
</gene>
<proteinExistence type="predicted"/>
<dbReference type="OrthoDB" id="5244108at2"/>
<dbReference type="GO" id="GO:0016853">
    <property type="term" value="F:isomerase activity"/>
    <property type="evidence" value="ECO:0007669"/>
    <property type="project" value="UniProtKB-KW"/>
</dbReference>
<feature type="domain" description="DSBA-like thioredoxin" evidence="2">
    <location>
        <begin position="25"/>
        <end position="219"/>
    </location>
</feature>
<keyword evidence="3" id="KW-0413">Isomerase</keyword>
<dbReference type="Gene3D" id="3.40.30.10">
    <property type="entry name" value="Glutaredoxin"/>
    <property type="match status" value="1"/>
</dbReference>
<dbReference type="InterPro" id="IPR051924">
    <property type="entry name" value="GST_Kappa/NadH"/>
</dbReference>
<dbReference type="Proteomes" id="UP000053413">
    <property type="component" value="Unassembled WGS sequence"/>
</dbReference>
<dbReference type="RefSeq" id="WP_059148456.1">
    <property type="nucleotide sequence ID" value="NZ_LLZJ01000405.1"/>
</dbReference>
<dbReference type="SUPFAM" id="SSF52833">
    <property type="entry name" value="Thioredoxin-like"/>
    <property type="match status" value="1"/>
</dbReference>
<dbReference type="PANTHER" id="PTHR42943:SF2">
    <property type="entry name" value="GLUTATHIONE S-TRANSFERASE KAPPA 1"/>
    <property type="match status" value="1"/>
</dbReference>
<dbReference type="GO" id="GO:0004602">
    <property type="term" value="F:glutathione peroxidase activity"/>
    <property type="evidence" value="ECO:0007669"/>
    <property type="project" value="TreeGrafter"/>
</dbReference>
<protein>
    <submittedName>
        <fullName evidence="3">Isomerase</fullName>
    </submittedName>
</protein>
<evidence type="ECO:0000256" key="1">
    <source>
        <dbReference type="SAM" id="MobiDB-lite"/>
    </source>
</evidence>
<dbReference type="InterPro" id="IPR036249">
    <property type="entry name" value="Thioredoxin-like_sf"/>
</dbReference>
<reference evidence="4" key="1">
    <citation type="submission" date="2015-10" db="EMBL/GenBank/DDBJ databases">
        <authorList>
            <person name="Ju K.-S."/>
            <person name="Doroghazi J.R."/>
            <person name="Metcalf W.W."/>
        </authorList>
    </citation>
    <scope>NUCLEOTIDE SEQUENCE [LARGE SCALE GENOMIC DNA]</scope>
    <source>
        <strain evidence="4">NRRL F-8817</strain>
    </source>
</reference>
<feature type="region of interest" description="Disordered" evidence="1">
    <location>
        <begin position="220"/>
        <end position="265"/>
    </location>
</feature>
<feature type="compositionally biased region" description="Low complexity" evidence="1">
    <location>
        <begin position="220"/>
        <end position="232"/>
    </location>
</feature>
<organism evidence="3 4">
    <name type="scientific">Streptomyces violaceusniger</name>
    <dbReference type="NCBI Taxonomy" id="68280"/>
    <lineage>
        <taxon>Bacteria</taxon>
        <taxon>Bacillati</taxon>
        <taxon>Actinomycetota</taxon>
        <taxon>Actinomycetes</taxon>
        <taxon>Kitasatosporales</taxon>
        <taxon>Streptomycetaceae</taxon>
        <taxon>Streptomyces</taxon>
        <taxon>Streptomyces violaceusniger group</taxon>
    </lineage>
</organism>
<sequence>MSVMHETDERGGTDVVAKRSKVPRFYFNFRSPYSWIAYRDLMDRYPDVAQAVEWHPWWEPDADGERRMAEQRHHFPYTAMSREKHLYILQDVRRLTTGRGLAVNWPVDLDPVWEVPHLPYFLALDAGLGPDYIERVYRARWQEGRDICDRTTIAAIAGELGLPADRAAAAADDEELRGGRGLQALLALSDAGAFGVPFFTHGYDKFWGVDRLPAFVDAVRSGSGPRPGSGDRSGPRSRDTPAAVPSDTDFAAARSADPGHAGGCG</sequence>
<comment type="caution">
    <text evidence="3">The sequence shown here is derived from an EMBL/GenBank/DDBJ whole genome shotgun (WGS) entry which is preliminary data.</text>
</comment>
<dbReference type="EMBL" id="LLZJ01000405">
    <property type="protein sequence ID" value="KUL45078.1"/>
    <property type="molecule type" value="Genomic_DNA"/>
</dbReference>
<dbReference type="Pfam" id="PF01323">
    <property type="entry name" value="DSBA"/>
    <property type="match status" value="1"/>
</dbReference>
<evidence type="ECO:0000259" key="2">
    <source>
        <dbReference type="Pfam" id="PF01323"/>
    </source>
</evidence>
<dbReference type="PANTHER" id="PTHR42943">
    <property type="entry name" value="GLUTATHIONE S-TRANSFERASE KAPPA"/>
    <property type="match status" value="1"/>
</dbReference>
<evidence type="ECO:0000313" key="4">
    <source>
        <dbReference type="Proteomes" id="UP000053413"/>
    </source>
</evidence>
<dbReference type="GO" id="GO:0006749">
    <property type="term" value="P:glutathione metabolic process"/>
    <property type="evidence" value="ECO:0007669"/>
    <property type="project" value="TreeGrafter"/>
</dbReference>